<evidence type="ECO:0000256" key="10">
    <source>
        <dbReference type="SAM" id="MobiDB-lite"/>
    </source>
</evidence>
<dbReference type="RefSeq" id="WP_014424913.1">
    <property type="nucleotide sequence ID" value="NC_017068.1"/>
</dbReference>
<dbReference type="eggNOG" id="COG1826">
    <property type="taxonomic scope" value="Bacteria"/>
</dbReference>
<dbReference type="PRINTS" id="PR01506">
    <property type="entry name" value="TATBPROTEIN"/>
</dbReference>
<sequence>MFGIGVPELILILVVGLIVFGPGKLPEIARSVGKGVREFKKATNAFSQVLNAPLETPVQQQSTQPAQPSQPVQQQTAQAAQTAAPQSAAATPDITPEAGPAPQPVQPAYTAPTQESVRQQIAEQAKKTEA</sequence>
<name>I0GRU5_SELRL</name>
<comment type="function">
    <text evidence="9">Part of the twin-arginine translocation (Tat) system that transports large folded proteins containing a characteristic twin-arginine motif in their signal peptide across membranes. TatA could form the protein-conducting channel of the Tat system.</text>
</comment>
<keyword evidence="3 9" id="KW-0812">Transmembrane</keyword>
<dbReference type="AlphaFoldDB" id="I0GRU5"/>
<keyword evidence="9" id="KW-1003">Cell membrane</keyword>
<dbReference type="HOGENOM" id="CLU_086034_1_5_9"/>
<comment type="subcellular location">
    <subcellularLocation>
        <location evidence="9">Cell inner membrane</location>
        <topology evidence="9">Single-pass membrane protein</topology>
    </subcellularLocation>
    <subcellularLocation>
        <location evidence="1">Membrane</location>
        <topology evidence="1">Single-pass membrane protein</topology>
    </subcellularLocation>
</comment>
<evidence type="ECO:0000256" key="4">
    <source>
        <dbReference type="ARBA" id="ARBA00022927"/>
    </source>
</evidence>
<dbReference type="EMBL" id="AP012292">
    <property type="protein sequence ID" value="BAL83482.1"/>
    <property type="molecule type" value="Genomic_DNA"/>
</dbReference>
<evidence type="ECO:0000256" key="2">
    <source>
        <dbReference type="ARBA" id="ARBA00022448"/>
    </source>
</evidence>
<feature type="region of interest" description="Disordered" evidence="10">
    <location>
        <begin position="53"/>
        <end position="130"/>
    </location>
</feature>
<dbReference type="PATRIC" id="fig|927704.6.peg.1836"/>
<dbReference type="GO" id="GO:0006886">
    <property type="term" value="P:intracellular protein transport"/>
    <property type="evidence" value="ECO:0007669"/>
    <property type="project" value="UniProtKB-ARBA"/>
</dbReference>
<dbReference type="Proteomes" id="UP000007887">
    <property type="component" value="Chromosome"/>
</dbReference>
<dbReference type="GO" id="GO:0033281">
    <property type="term" value="C:TAT protein transport complex"/>
    <property type="evidence" value="ECO:0007669"/>
    <property type="project" value="UniProtKB-UniRule"/>
</dbReference>
<dbReference type="PANTHER" id="PTHR33162:SF1">
    <property type="entry name" value="SEC-INDEPENDENT PROTEIN TRANSLOCASE PROTEIN TATA, CHLOROPLASTIC"/>
    <property type="match status" value="1"/>
</dbReference>
<evidence type="ECO:0000256" key="3">
    <source>
        <dbReference type="ARBA" id="ARBA00022692"/>
    </source>
</evidence>
<feature type="compositionally biased region" description="Polar residues" evidence="10">
    <location>
        <begin position="111"/>
        <end position="122"/>
    </location>
</feature>
<keyword evidence="5 9" id="KW-1133">Transmembrane helix</keyword>
<dbReference type="HAMAP" id="MF_00236">
    <property type="entry name" value="TatA_E"/>
    <property type="match status" value="1"/>
</dbReference>
<evidence type="ECO:0000313" key="12">
    <source>
        <dbReference type="Proteomes" id="UP000007887"/>
    </source>
</evidence>
<dbReference type="PANTHER" id="PTHR33162">
    <property type="entry name" value="SEC-INDEPENDENT PROTEIN TRANSLOCASE PROTEIN TATA, CHLOROPLASTIC"/>
    <property type="match status" value="1"/>
</dbReference>
<keyword evidence="9" id="KW-0997">Cell inner membrane</keyword>
<comment type="similarity">
    <text evidence="9">Belongs to the TatA/E family.</text>
</comment>
<dbReference type="GO" id="GO:0043953">
    <property type="term" value="P:protein transport by the Tat complex"/>
    <property type="evidence" value="ECO:0007669"/>
    <property type="project" value="UniProtKB-UniRule"/>
</dbReference>
<keyword evidence="6 9" id="KW-0811">Translocation</keyword>
<dbReference type="InterPro" id="IPR003369">
    <property type="entry name" value="TatA/B/E"/>
</dbReference>
<dbReference type="GO" id="GO:0008320">
    <property type="term" value="F:protein transmembrane transporter activity"/>
    <property type="evidence" value="ECO:0007669"/>
    <property type="project" value="UniProtKB-UniRule"/>
</dbReference>
<comment type="function">
    <text evidence="8">Part of the twin-arginine translocation (Tat) system that transports large folded proteins containing a characteristic twin-arginine motif in their signal peptide across the thylakoid membrane. Involved in delta pH-dependent protein transport required for chloroplast development, especially thylakoid membrane formation. TATC and TATB mediate precursor recognition, whereas TATA facilitates translocation.</text>
</comment>
<comment type="subunit">
    <text evidence="9">Forms a complex with TatC.</text>
</comment>
<dbReference type="Pfam" id="PF02416">
    <property type="entry name" value="TatA_B_E"/>
    <property type="match status" value="1"/>
</dbReference>
<evidence type="ECO:0000256" key="7">
    <source>
        <dbReference type="ARBA" id="ARBA00023136"/>
    </source>
</evidence>
<feature type="transmembrane region" description="Helical" evidence="9">
    <location>
        <begin position="6"/>
        <end position="25"/>
    </location>
</feature>
<feature type="compositionally biased region" description="Low complexity" evidence="10">
    <location>
        <begin position="56"/>
        <end position="92"/>
    </location>
</feature>
<dbReference type="InterPro" id="IPR006312">
    <property type="entry name" value="TatA/E"/>
</dbReference>
<keyword evidence="4 9" id="KW-0653">Protein transport</keyword>
<evidence type="ECO:0000256" key="5">
    <source>
        <dbReference type="ARBA" id="ARBA00022989"/>
    </source>
</evidence>
<keyword evidence="7 9" id="KW-0472">Membrane</keyword>
<dbReference type="NCBIfam" id="TIGR01411">
    <property type="entry name" value="tatAE"/>
    <property type="match status" value="1"/>
</dbReference>
<gene>
    <name evidence="9 11" type="primary">tatA</name>
    <name evidence="11" type="ordered locus">SELR_17740</name>
</gene>
<organism evidence="11 12">
    <name type="scientific">Selenomonas ruminantium subsp. lactilytica (strain NBRC 103574 / TAM6421)</name>
    <dbReference type="NCBI Taxonomy" id="927704"/>
    <lineage>
        <taxon>Bacteria</taxon>
        <taxon>Bacillati</taxon>
        <taxon>Bacillota</taxon>
        <taxon>Negativicutes</taxon>
        <taxon>Selenomonadales</taxon>
        <taxon>Selenomonadaceae</taxon>
        <taxon>Selenomonas</taxon>
    </lineage>
</organism>
<evidence type="ECO:0000256" key="9">
    <source>
        <dbReference type="HAMAP-Rule" id="MF_00236"/>
    </source>
</evidence>
<reference evidence="11 12" key="1">
    <citation type="submission" date="2011-10" db="EMBL/GenBank/DDBJ databases">
        <title>Whole genome sequence of Selenomonas ruminantium subsp. lactilytica TAM6421.</title>
        <authorList>
            <person name="Oguchi A."/>
            <person name="Ankai A."/>
            <person name="Kaneko J."/>
            <person name="Yamada-Narita S."/>
            <person name="Fukui S."/>
            <person name="Takahashi M."/>
            <person name="Onodera T."/>
            <person name="Kojima S."/>
            <person name="Fushimi T."/>
            <person name="Abe N."/>
            <person name="Kamio Y."/>
            <person name="Yamazaki S."/>
            <person name="Fujita N."/>
        </authorList>
    </citation>
    <scope>NUCLEOTIDE SEQUENCE [LARGE SCALE GENOMIC DNA]</scope>
    <source>
        <strain evidence="12">NBRC 103574 / TAM6421</strain>
    </source>
</reference>
<protein>
    <recommendedName>
        <fullName evidence="9">Sec-independent protein translocase protein TatA</fullName>
    </recommendedName>
</protein>
<accession>I0GRU5</accession>
<evidence type="ECO:0000313" key="11">
    <source>
        <dbReference type="EMBL" id="BAL83482.1"/>
    </source>
</evidence>
<dbReference type="KEGG" id="sri:SELR_17740"/>
<evidence type="ECO:0000256" key="1">
    <source>
        <dbReference type="ARBA" id="ARBA00004167"/>
    </source>
</evidence>
<dbReference type="Gene3D" id="1.20.5.3310">
    <property type="match status" value="1"/>
</dbReference>
<dbReference type="NCBIfam" id="NF011430">
    <property type="entry name" value="PRK14861.1"/>
    <property type="match status" value="1"/>
</dbReference>
<proteinExistence type="inferred from homology"/>
<dbReference type="OrthoDB" id="9800908at2"/>
<evidence type="ECO:0000256" key="6">
    <source>
        <dbReference type="ARBA" id="ARBA00023010"/>
    </source>
</evidence>
<evidence type="ECO:0000256" key="8">
    <source>
        <dbReference type="ARBA" id="ARBA00025340"/>
    </source>
</evidence>
<keyword evidence="2 9" id="KW-0813">Transport</keyword>